<sequence>QLEHTARLEEHSSWLYWPCDAVGNLAQGQARGVAVLAQGHTRGNNTPTATARAMQHLSWRDEARATALSPRDGVCYMAWRTRK</sequence>
<dbReference type="EMBL" id="JACEIK010004412">
    <property type="protein sequence ID" value="MCD9645389.1"/>
    <property type="molecule type" value="Genomic_DNA"/>
</dbReference>
<reference evidence="1 2" key="1">
    <citation type="journal article" date="2021" name="BMC Genomics">
        <title>Datura genome reveals duplications of psychoactive alkaloid biosynthetic genes and high mutation rate following tissue culture.</title>
        <authorList>
            <person name="Rajewski A."/>
            <person name="Carter-House D."/>
            <person name="Stajich J."/>
            <person name="Litt A."/>
        </authorList>
    </citation>
    <scope>NUCLEOTIDE SEQUENCE [LARGE SCALE GENOMIC DNA]</scope>
    <source>
        <strain evidence="1">AR-01</strain>
    </source>
</reference>
<protein>
    <submittedName>
        <fullName evidence="1">Uncharacterized protein</fullName>
    </submittedName>
</protein>
<organism evidence="1 2">
    <name type="scientific">Datura stramonium</name>
    <name type="common">Jimsonweed</name>
    <name type="synonym">Common thornapple</name>
    <dbReference type="NCBI Taxonomy" id="4076"/>
    <lineage>
        <taxon>Eukaryota</taxon>
        <taxon>Viridiplantae</taxon>
        <taxon>Streptophyta</taxon>
        <taxon>Embryophyta</taxon>
        <taxon>Tracheophyta</taxon>
        <taxon>Spermatophyta</taxon>
        <taxon>Magnoliopsida</taxon>
        <taxon>eudicotyledons</taxon>
        <taxon>Gunneridae</taxon>
        <taxon>Pentapetalae</taxon>
        <taxon>asterids</taxon>
        <taxon>lamiids</taxon>
        <taxon>Solanales</taxon>
        <taxon>Solanaceae</taxon>
        <taxon>Solanoideae</taxon>
        <taxon>Datureae</taxon>
        <taxon>Datura</taxon>
    </lineage>
</organism>
<keyword evidence="2" id="KW-1185">Reference proteome</keyword>
<dbReference type="Proteomes" id="UP000823775">
    <property type="component" value="Unassembled WGS sequence"/>
</dbReference>
<accession>A0ABS8VEW0</accession>
<evidence type="ECO:0000313" key="1">
    <source>
        <dbReference type="EMBL" id="MCD9645389.1"/>
    </source>
</evidence>
<evidence type="ECO:0000313" key="2">
    <source>
        <dbReference type="Proteomes" id="UP000823775"/>
    </source>
</evidence>
<feature type="non-terminal residue" evidence="1">
    <location>
        <position position="1"/>
    </location>
</feature>
<proteinExistence type="predicted"/>
<gene>
    <name evidence="1" type="ORF">HAX54_034266</name>
</gene>
<name>A0ABS8VEW0_DATST</name>
<comment type="caution">
    <text evidence="1">The sequence shown here is derived from an EMBL/GenBank/DDBJ whole genome shotgun (WGS) entry which is preliminary data.</text>
</comment>